<dbReference type="RefSeq" id="WP_135442075.1">
    <property type="nucleotide sequence ID" value="NZ_SRLE01000005.1"/>
</dbReference>
<dbReference type="Gene3D" id="3.40.50.150">
    <property type="entry name" value="Vaccinia Virus protein VP39"/>
    <property type="match status" value="1"/>
</dbReference>
<protein>
    <submittedName>
        <fullName evidence="1">Class I SAM-dependent methyltransferase</fullName>
    </submittedName>
</protein>
<accession>A0A4Z0M651</accession>
<dbReference type="InterPro" id="IPR029063">
    <property type="entry name" value="SAM-dependent_MTases_sf"/>
</dbReference>
<name>A0A4Z0M651_9GAMM</name>
<gene>
    <name evidence="1" type="ORF">E4634_06770</name>
</gene>
<dbReference type="EMBL" id="SRLE01000005">
    <property type="protein sequence ID" value="TGD74890.1"/>
    <property type="molecule type" value="Genomic_DNA"/>
</dbReference>
<evidence type="ECO:0000313" key="2">
    <source>
        <dbReference type="Proteomes" id="UP000298050"/>
    </source>
</evidence>
<dbReference type="Proteomes" id="UP000298050">
    <property type="component" value="Unassembled WGS sequence"/>
</dbReference>
<keyword evidence="1" id="KW-0808">Transferase</keyword>
<dbReference type="GO" id="GO:0008168">
    <property type="term" value="F:methyltransferase activity"/>
    <property type="evidence" value="ECO:0007669"/>
    <property type="project" value="UniProtKB-KW"/>
</dbReference>
<keyword evidence="1" id="KW-0489">Methyltransferase</keyword>
<dbReference type="GO" id="GO:0032259">
    <property type="term" value="P:methylation"/>
    <property type="evidence" value="ECO:0007669"/>
    <property type="project" value="UniProtKB-KW"/>
</dbReference>
<dbReference type="AlphaFoldDB" id="A0A4Z0M651"/>
<sequence>MNQIDNKPQRTSAKARNVTWIDNLTIECEGVKLQLTQGLKLRDSTAEVVSLFKDPTFVRDYMQCLEGVETRNVMEIGIKHGGSAIFFYNLLQPDMLSCVELNDSAEQLSAYIERQGLGDQLHTWFGTDQADKPRMREILNSDFGAAPLDVVIDDASHLYTPSLATFEVLFPRLRPGGLYFLEDWKVHALLARHGREPHGAEPPLHRLVHDLLNVSLAHPDLITRVRCHHNFVIFERGPAEVDADGLDVQAILEADSQMIEY</sequence>
<dbReference type="SUPFAM" id="SSF53335">
    <property type="entry name" value="S-adenosyl-L-methionine-dependent methyltransferases"/>
    <property type="match status" value="1"/>
</dbReference>
<evidence type="ECO:0000313" key="1">
    <source>
        <dbReference type="EMBL" id="TGD74890.1"/>
    </source>
</evidence>
<organism evidence="1 2">
    <name type="scientific">Mangrovimicrobium sediminis</name>
    <dbReference type="NCBI Taxonomy" id="2562682"/>
    <lineage>
        <taxon>Bacteria</taxon>
        <taxon>Pseudomonadati</taxon>
        <taxon>Pseudomonadota</taxon>
        <taxon>Gammaproteobacteria</taxon>
        <taxon>Cellvibrionales</taxon>
        <taxon>Halieaceae</taxon>
        <taxon>Mangrovimicrobium</taxon>
    </lineage>
</organism>
<dbReference type="Pfam" id="PF13578">
    <property type="entry name" value="Methyltransf_24"/>
    <property type="match status" value="1"/>
</dbReference>
<proteinExistence type="predicted"/>
<reference evidence="1 2" key="1">
    <citation type="submission" date="2019-04" db="EMBL/GenBank/DDBJ databases">
        <title>Taxonomy of novel Haliea sp. from mangrove soil of West Coast of India.</title>
        <authorList>
            <person name="Verma A."/>
            <person name="Kumar P."/>
            <person name="Krishnamurthi S."/>
        </authorList>
    </citation>
    <scope>NUCLEOTIDE SEQUENCE [LARGE SCALE GENOMIC DNA]</scope>
    <source>
        <strain evidence="1 2">SAOS-164</strain>
    </source>
</reference>
<keyword evidence="2" id="KW-1185">Reference proteome</keyword>
<dbReference type="OrthoDB" id="9801954at2"/>
<comment type="caution">
    <text evidence="1">The sequence shown here is derived from an EMBL/GenBank/DDBJ whole genome shotgun (WGS) entry which is preliminary data.</text>
</comment>